<dbReference type="Proteomes" id="UP000502706">
    <property type="component" value="Chromosome"/>
</dbReference>
<evidence type="ECO:0000256" key="1">
    <source>
        <dbReference type="ARBA" id="ARBA00023015"/>
    </source>
</evidence>
<evidence type="ECO:0000259" key="5">
    <source>
        <dbReference type="PROSITE" id="PS50977"/>
    </source>
</evidence>
<organism evidence="6 7">
    <name type="scientific">Rubrobacter marinus</name>
    <dbReference type="NCBI Taxonomy" id="2653852"/>
    <lineage>
        <taxon>Bacteria</taxon>
        <taxon>Bacillati</taxon>
        <taxon>Actinomycetota</taxon>
        <taxon>Rubrobacteria</taxon>
        <taxon>Rubrobacterales</taxon>
        <taxon>Rubrobacteraceae</taxon>
        <taxon>Rubrobacter</taxon>
    </lineage>
</organism>
<gene>
    <name evidence="6" type="ORF">GBA65_18100</name>
</gene>
<dbReference type="SUPFAM" id="SSF46689">
    <property type="entry name" value="Homeodomain-like"/>
    <property type="match status" value="1"/>
</dbReference>
<dbReference type="PANTHER" id="PTHR30055">
    <property type="entry name" value="HTH-TYPE TRANSCRIPTIONAL REGULATOR RUTR"/>
    <property type="match status" value="1"/>
</dbReference>
<accession>A0A6G8Q0Z5</accession>
<keyword evidence="7" id="KW-1185">Reference proteome</keyword>
<evidence type="ECO:0000313" key="6">
    <source>
        <dbReference type="EMBL" id="QIN80115.1"/>
    </source>
</evidence>
<dbReference type="InterPro" id="IPR001647">
    <property type="entry name" value="HTH_TetR"/>
</dbReference>
<dbReference type="Pfam" id="PF00440">
    <property type="entry name" value="TetR_N"/>
    <property type="match status" value="1"/>
</dbReference>
<dbReference type="GO" id="GO:0000976">
    <property type="term" value="F:transcription cis-regulatory region binding"/>
    <property type="evidence" value="ECO:0007669"/>
    <property type="project" value="TreeGrafter"/>
</dbReference>
<dbReference type="InterPro" id="IPR025996">
    <property type="entry name" value="MT1864/Rv1816-like_C"/>
</dbReference>
<evidence type="ECO:0000256" key="2">
    <source>
        <dbReference type="ARBA" id="ARBA00023125"/>
    </source>
</evidence>
<dbReference type="EMBL" id="CP045121">
    <property type="protein sequence ID" value="QIN80115.1"/>
    <property type="molecule type" value="Genomic_DNA"/>
</dbReference>
<sequence length="214" mass="23466">MLVFRSTTEGGGALGIEERRRRQRRQLRDGILAAAREIARAEGWPAVTIRKIAALVEYSPPVVYEHFDSKEDLLLELVRTGYAGQLGAIEKARASSDDPEQALLEMSRAWCRFAFEAPDLYQAMYGLGGVSFPVAELRKEGEKIAEAMAGTLAEALAKYGKEEEGVWEKVTIAWGTLHGLVALAMAGRLPGGEGEAERLAERAVRGHLRAWLDG</sequence>
<dbReference type="KEGG" id="rmar:GBA65_18100"/>
<dbReference type="AlphaFoldDB" id="A0A6G8Q0Z5"/>
<evidence type="ECO:0000256" key="3">
    <source>
        <dbReference type="ARBA" id="ARBA00023163"/>
    </source>
</evidence>
<dbReference type="GO" id="GO:0003700">
    <property type="term" value="F:DNA-binding transcription factor activity"/>
    <property type="evidence" value="ECO:0007669"/>
    <property type="project" value="TreeGrafter"/>
</dbReference>
<dbReference type="PANTHER" id="PTHR30055:SF234">
    <property type="entry name" value="HTH-TYPE TRANSCRIPTIONAL REGULATOR BETI"/>
    <property type="match status" value="1"/>
</dbReference>
<dbReference type="InterPro" id="IPR009057">
    <property type="entry name" value="Homeodomain-like_sf"/>
</dbReference>
<dbReference type="PRINTS" id="PR00455">
    <property type="entry name" value="HTHTETR"/>
</dbReference>
<evidence type="ECO:0000256" key="4">
    <source>
        <dbReference type="PROSITE-ProRule" id="PRU00335"/>
    </source>
</evidence>
<dbReference type="InterPro" id="IPR036271">
    <property type="entry name" value="Tet_transcr_reg_TetR-rel_C_sf"/>
</dbReference>
<proteinExistence type="predicted"/>
<name>A0A6G8Q0Z5_9ACTN</name>
<keyword evidence="3" id="KW-0804">Transcription</keyword>
<keyword evidence="1" id="KW-0805">Transcription regulation</keyword>
<feature type="domain" description="HTH tetR-type" evidence="5">
    <location>
        <begin position="25"/>
        <end position="85"/>
    </location>
</feature>
<feature type="DNA-binding region" description="H-T-H motif" evidence="4">
    <location>
        <begin position="48"/>
        <end position="67"/>
    </location>
</feature>
<dbReference type="Gene3D" id="1.10.357.10">
    <property type="entry name" value="Tetracycline Repressor, domain 2"/>
    <property type="match status" value="1"/>
</dbReference>
<dbReference type="SUPFAM" id="SSF48498">
    <property type="entry name" value="Tetracyclin repressor-like, C-terminal domain"/>
    <property type="match status" value="1"/>
</dbReference>
<dbReference type="Pfam" id="PF13305">
    <property type="entry name" value="TetR_C_33"/>
    <property type="match status" value="1"/>
</dbReference>
<protein>
    <submittedName>
        <fullName evidence="6">TetR family transcriptional regulator</fullName>
    </submittedName>
</protein>
<evidence type="ECO:0000313" key="7">
    <source>
        <dbReference type="Proteomes" id="UP000502706"/>
    </source>
</evidence>
<dbReference type="PROSITE" id="PS50977">
    <property type="entry name" value="HTH_TETR_2"/>
    <property type="match status" value="1"/>
</dbReference>
<reference evidence="6 7" key="1">
    <citation type="submission" date="2019-10" db="EMBL/GenBank/DDBJ databases">
        <title>Rubrobacter sp nov SCSIO 52915 isolated from a deep-sea sediment in the South China Sea.</title>
        <authorList>
            <person name="Chen R.W."/>
        </authorList>
    </citation>
    <scope>NUCLEOTIDE SEQUENCE [LARGE SCALE GENOMIC DNA]</scope>
    <source>
        <strain evidence="6 7">SCSIO 52915</strain>
    </source>
</reference>
<dbReference type="InterPro" id="IPR050109">
    <property type="entry name" value="HTH-type_TetR-like_transc_reg"/>
</dbReference>
<keyword evidence="2 4" id="KW-0238">DNA-binding</keyword>